<feature type="coiled-coil region" evidence="1">
    <location>
        <begin position="339"/>
        <end position="373"/>
    </location>
</feature>
<name>A0A6C0ARV6_9ZZZZ</name>
<evidence type="ECO:0000256" key="2">
    <source>
        <dbReference type="SAM" id="MobiDB-lite"/>
    </source>
</evidence>
<reference evidence="3" key="1">
    <citation type="journal article" date="2020" name="Nature">
        <title>Giant virus diversity and host interactions through global metagenomics.</title>
        <authorList>
            <person name="Schulz F."/>
            <person name="Roux S."/>
            <person name="Paez-Espino D."/>
            <person name="Jungbluth S."/>
            <person name="Walsh D.A."/>
            <person name="Denef V.J."/>
            <person name="McMahon K.D."/>
            <person name="Konstantinidis K.T."/>
            <person name="Eloe-Fadrosh E.A."/>
            <person name="Kyrpides N.C."/>
            <person name="Woyke T."/>
        </authorList>
    </citation>
    <scope>NUCLEOTIDE SEQUENCE</scope>
    <source>
        <strain evidence="3">GVMAG-S-1101171-111</strain>
    </source>
</reference>
<evidence type="ECO:0000313" key="3">
    <source>
        <dbReference type="EMBL" id="QHS82657.1"/>
    </source>
</evidence>
<dbReference type="AlphaFoldDB" id="A0A6C0ARV6"/>
<feature type="region of interest" description="Disordered" evidence="2">
    <location>
        <begin position="245"/>
        <end position="267"/>
    </location>
</feature>
<sequence>MSSQTATQEKIVGQSSNENEMYKRVLATSEGLNNDAKQQIKRFLTQSFKDPRFAKASQSYKDEFLAAFITQNRTNFYSKNIKKSLNVQKDKKTGNQIVIINGKAKIVTTKQINDIISQKIKGNERIQNVIKETISIYRAQESLDKKIEYIKDSEIKIKKIGIQLEKAKNELREQGERISRMSDTLSNIEDKLYNVKRNTDKDLSDIKRYIREEDRIFNRNQLEEDARRRDFDKAFEESQKEYNRLKADEEREKEQARRQQEQWDKETRDRLEQIRLQKEQWDKENKDREEQNKRQQEQWDKEREFQQKKIDLQVKLNQITKENGEALLKALEDLRLKQAEDAAAARDAAQRQADKLREDLANQAKNLAGKLEKGLKDIEKGVEKLLDGIDDGKEIPPDVLTNYVAQCPEEYEWNDSTGECIRCKGNYGYGAHCFTKTQLREAIKLYNGDMEQIRKVVGIRDDCRGVVGEWCRSAFSF</sequence>
<keyword evidence="1" id="KW-0175">Coiled coil</keyword>
<feature type="coiled-coil region" evidence="1">
    <location>
        <begin position="150"/>
        <end position="184"/>
    </location>
</feature>
<proteinExistence type="predicted"/>
<organism evidence="3">
    <name type="scientific">viral metagenome</name>
    <dbReference type="NCBI Taxonomy" id="1070528"/>
    <lineage>
        <taxon>unclassified sequences</taxon>
        <taxon>metagenomes</taxon>
        <taxon>organismal metagenomes</taxon>
    </lineage>
</organism>
<accession>A0A6C0ARV6</accession>
<protein>
    <submittedName>
        <fullName evidence="3">Uncharacterized protein</fullName>
    </submittedName>
</protein>
<evidence type="ECO:0000256" key="1">
    <source>
        <dbReference type="SAM" id="Coils"/>
    </source>
</evidence>
<dbReference type="EMBL" id="MN740804">
    <property type="protein sequence ID" value="QHS82657.1"/>
    <property type="molecule type" value="Genomic_DNA"/>
</dbReference>
<feature type="region of interest" description="Disordered" evidence="2">
    <location>
        <begin position="281"/>
        <end position="301"/>
    </location>
</feature>